<dbReference type="RefSeq" id="YP_010675496.1">
    <property type="nucleotide sequence ID" value="NC_071004.1"/>
</dbReference>
<dbReference type="Pfam" id="PF23926">
    <property type="entry name" value="LtfC"/>
    <property type="match status" value="1"/>
</dbReference>
<dbReference type="Proteomes" id="UP000821895">
    <property type="component" value="Segment"/>
</dbReference>
<reference evidence="2" key="1">
    <citation type="submission" date="2020-05" db="EMBL/GenBank/DDBJ databases">
        <authorList>
            <person name="Conneilly E.M."/>
            <person name="Corace M.L."/>
            <person name="Daly D."/>
            <person name="Dejene M.A."/>
            <person name="Deng Y."/>
            <person name="Kelly J.M."/>
            <person name="Masiello C.S."/>
            <person name="McDonough D."/>
            <person name="Musser E."/>
            <person name="Pecorale A.L."/>
            <person name="Ray R.F."/>
            <person name="Regan I.M."/>
            <person name="Shedd N.A."/>
            <person name="Tatone J.R."/>
            <person name="Tocci C.W."/>
            <person name="Zarate C.M."/>
            <person name="Whitefleet-Smith J.L."/>
            <person name="Garlena R.A."/>
            <person name="Russell D.A."/>
            <person name="Pope W.H."/>
            <person name="Jacobs-Sera D."/>
            <person name="Hatfull G.F."/>
        </authorList>
    </citation>
    <scope>NUCLEOTIDE SEQUENCE</scope>
</reference>
<accession>A0AAE7F8W2</accession>
<proteinExistence type="predicted"/>
<gene>
    <name evidence="2" type="primary">67</name>
    <name evidence="2" type="ORF">SEA_CLAWZ_67</name>
</gene>
<dbReference type="GeneID" id="77951823"/>
<name>A0AAE7F8W2_9CAUD</name>
<sequence>MKVSRAVTLGRRAGRLNLELETGAQFVDALQLQAGPNDPEGVTEGTPLDWPDGTESWIVVTNKASRAEQRWDSIILQSWMRWQVQSDLVDLVSREAWAELWIKYDGAEPILWAEGPVSWT</sequence>
<keyword evidence="3" id="KW-1185">Reference proteome</keyword>
<evidence type="ECO:0000259" key="1">
    <source>
        <dbReference type="Pfam" id="PF23926"/>
    </source>
</evidence>
<feature type="domain" description="LtfC/p132/Gp6 beta-sandwich" evidence="1">
    <location>
        <begin position="15"/>
        <end position="119"/>
    </location>
</feature>
<protein>
    <recommendedName>
        <fullName evidence="1">LtfC/p132/Gp6 beta-sandwich domain-containing protein</fullName>
    </recommendedName>
</protein>
<dbReference type="KEGG" id="vg:77951823"/>
<evidence type="ECO:0000313" key="3">
    <source>
        <dbReference type="Proteomes" id="UP000821895"/>
    </source>
</evidence>
<dbReference type="InterPro" id="IPR055688">
    <property type="entry name" value="LtfC/p132/Gp6_b-sand"/>
</dbReference>
<dbReference type="EMBL" id="MT498058">
    <property type="protein sequence ID" value="QKY79979.1"/>
    <property type="molecule type" value="Genomic_DNA"/>
</dbReference>
<organism evidence="2 3">
    <name type="scientific">Gordonia phage Clawz</name>
    <dbReference type="NCBI Taxonomy" id="2743910"/>
    <lineage>
        <taxon>Viruses</taxon>
        <taxon>Duplodnaviria</taxon>
        <taxon>Heunggongvirae</taxon>
        <taxon>Uroviricota</taxon>
        <taxon>Caudoviricetes</taxon>
        <taxon>Clawzvirus</taxon>
        <taxon>Clawzvirus clawz</taxon>
    </lineage>
</organism>
<evidence type="ECO:0000313" key="2">
    <source>
        <dbReference type="EMBL" id="QKY79979.1"/>
    </source>
</evidence>